<keyword evidence="7 8" id="KW-0030">Aminoacyl-tRNA synthetase</keyword>
<dbReference type="Gene3D" id="1.10.10.350">
    <property type="match status" value="1"/>
</dbReference>
<sequence>MSTSVRVRFAPSPTGPLHIGGLRTALYNYLFAKKHQGTFVLRIEDTDQNRFVEGAEDYIVESLNWSGIPYDEGPGKEGEFGPYKQSLRKDIYKNYVDELINNGRAYYAFDTTESLQKLREEAEANGEKFAYGPQNRLSLDNSLKLSSEDLQKRLDANEAYVIRFKTSPAQKLFLKDEIRGHIEVDTSVLDDKILFKADGLPTYHMANIVDDHLMEITHVIRGEEWLPSLPLHVALYEAFGWEPPKFAHLPLILKPNGKGKLSKRDGDKLGIPVFPLEWKDPKTGSEAAGYREGGYLPETLINTLALLGWNDATEKEFYKIEELIDRFELKRVHKSGAKFDPEKLKWFQQHYLQEADLDFLVKEYEEILKEKNLQTETEYVKEVVSTIRERAVFVDDFWELSSFYFVAPSEFNKKSSKKAWKTTTSELMTEFAEFLSGLKDFSEENLEKEIKNWITSHELGFGKVMQPLRLSLVGAMQGPSVFHIATSIGQEETLKRLKTAINHFS</sequence>
<dbReference type="GO" id="GO:0000049">
    <property type="term" value="F:tRNA binding"/>
    <property type="evidence" value="ECO:0007669"/>
    <property type="project" value="InterPro"/>
</dbReference>
<keyword evidence="6 8" id="KW-0648">Protein biosynthesis</keyword>
<dbReference type="HAMAP" id="MF_00022">
    <property type="entry name" value="Glu_tRNA_synth_type1"/>
    <property type="match status" value="1"/>
</dbReference>
<dbReference type="PANTHER" id="PTHR43311:SF2">
    <property type="entry name" value="GLUTAMATE--TRNA LIGASE, MITOCHONDRIAL-RELATED"/>
    <property type="match status" value="1"/>
</dbReference>
<evidence type="ECO:0000256" key="3">
    <source>
        <dbReference type="ARBA" id="ARBA00022598"/>
    </source>
</evidence>
<dbReference type="GO" id="GO:0006424">
    <property type="term" value="P:glutamyl-tRNA aminoacylation"/>
    <property type="evidence" value="ECO:0007669"/>
    <property type="project" value="UniProtKB-UniRule"/>
</dbReference>
<dbReference type="InterPro" id="IPR033910">
    <property type="entry name" value="GluRS_core"/>
</dbReference>
<dbReference type="NCBIfam" id="TIGR00464">
    <property type="entry name" value="gltX_bact"/>
    <property type="match status" value="1"/>
</dbReference>
<dbReference type="SUPFAM" id="SSF52374">
    <property type="entry name" value="Nucleotidylyl transferase"/>
    <property type="match status" value="1"/>
</dbReference>
<dbReference type="PRINTS" id="PR00987">
    <property type="entry name" value="TRNASYNTHGLU"/>
</dbReference>
<dbReference type="InterPro" id="IPR004527">
    <property type="entry name" value="Glu-tRNA-ligase_bac/mito"/>
</dbReference>
<evidence type="ECO:0000256" key="4">
    <source>
        <dbReference type="ARBA" id="ARBA00022741"/>
    </source>
</evidence>
<evidence type="ECO:0000259" key="10">
    <source>
        <dbReference type="Pfam" id="PF19269"/>
    </source>
</evidence>
<comment type="function">
    <text evidence="8">Catalyzes the attachment of glutamate to tRNA(Glu) in a two-step reaction: glutamate is first activated by ATP to form Glu-AMP and then transferred to the acceptor end of tRNA(Glu).</text>
</comment>
<reference evidence="11 12" key="1">
    <citation type="submission" date="2016-10" db="EMBL/GenBank/DDBJ databases">
        <authorList>
            <person name="de Groot N.N."/>
        </authorList>
    </citation>
    <scope>NUCLEOTIDE SEQUENCE [LARGE SCALE GENOMIC DNA]</scope>
    <source>
        <strain evidence="11 12">DSM 23581</strain>
    </source>
</reference>
<comment type="subunit">
    <text evidence="8">Monomer.</text>
</comment>
<dbReference type="Gene3D" id="3.40.50.620">
    <property type="entry name" value="HUPs"/>
    <property type="match status" value="1"/>
</dbReference>
<dbReference type="EC" id="6.1.1.17" evidence="8"/>
<name>A0A1H4BFF9_9FLAO</name>
<comment type="similarity">
    <text evidence="1 8">Belongs to the class-I aminoacyl-tRNA synthetase family. Glutamate--tRNA ligase type 1 subfamily.</text>
</comment>
<evidence type="ECO:0000256" key="8">
    <source>
        <dbReference type="HAMAP-Rule" id="MF_00022"/>
    </source>
</evidence>
<feature type="binding site" evidence="8">
    <location>
        <position position="263"/>
    </location>
    <ligand>
        <name>ATP</name>
        <dbReference type="ChEBI" id="CHEBI:30616"/>
    </ligand>
</feature>
<keyword evidence="3 8" id="KW-0436">Ligase</keyword>
<feature type="domain" description="Glutamyl/glutaminyl-tRNA synthetase class Ib catalytic" evidence="9">
    <location>
        <begin position="5"/>
        <end position="346"/>
    </location>
</feature>
<dbReference type="RefSeq" id="WP_093244224.1">
    <property type="nucleotide sequence ID" value="NZ_FNQF01000006.1"/>
</dbReference>
<evidence type="ECO:0000256" key="1">
    <source>
        <dbReference type="ARBA" id="ARBA00007894"/>
    </source>
</evidence>
<dbReference type="STRING" id="908615.SAMN05421540_10622"/>
<dbReference type="Gene3D" id="1.10.1160.10">
    <property type="entry name" value="Glutamyl-trna Synthetase, Domain 2"/>
    <property type="match status" value="1"/>
</dbReference>
<dbReference type="Gene3D" id="3.90.800.10">
    <property type="entry name" value="Glutamyl-tRNA Synthetase, Domain 3"/>
    <property type="match status" value="1"/>
</dbReference>
<dbReference type="InterPro" id="IPR008925">
    <property type="entry name" value="aa_tRNA-synth_I_cd-bd_sf"/>
</dbReference>
<dbReference type="PROSITE" id="PS00178">
    <property type="entry name" value="AA_TRNA_LIGASE_I"/>
    <property type="match status" value="1"/>
</dbReference>
<dbReference type="InterPro" id="IPR001412">
    <property type="entry name" value="aa-tRNA-synth_I_CS"/>
</dbReference>
<keyword evidence="5 8" id="KW-0067">ATP-binding</keyword>
<dbReference type="GO" id="GO:0005829">
    <property type="term" value="C:cytosol"/>
    <property type="evidence" value="ECO:0007669"/>
    <property type="project" value="TreeGrafter"/>
</dbReference>
<dbReference type="InterPro" id="IPR045462">
    <property type="entry name" value="aa-tRNA-synth_I_cd-bd"/>
</dbReference>
<keyword evidence="4 8" id="KW-0547">Nucleotide-binding</keyword>
<dbReference type="InterPro" id="IPR049940">
    <property type="entry name" value="GluQ/Sye"/>
</dbReference>
<comment type="caution">
    <text evidence="8">Lacks conserved residue(s) required for the propagation of feature annotation.</text>
</comment>
<dbReference type="Pfam" id="PF19269">
    <property type="entry name" value="Anticodon_2"/>
    <property type="match status" value="1"/>
</dbReference>
<feature type="domain" description="Aminoacyl-tRNA synthetase class I anticodon-binding" evidence="10">
    <location>
        <begin position="368"/>
        <end position="501"/>
    </location>
</feature>
<dbReference type="SUPFAM" id="SSF48163">
    <property type="entry name" value="An anticodon-binding domain of class I aminoacyl-tRNA synthetases"/>
    <property type="match status" value="1"/>
</dbReference>
<dbReference type="GO" id="GO:0008270">
    <property type="term" value="F:zinc ion binding"/>
    <property type="evidence" value="ECO:0007669"/>
    <property type="project" value="InterPro"/>
</dbReference>
<evidence type="ECO:0000313" key="11">
    <source>
        <dbReference type="EMBL" id="SEA46870.1"/>
    </source>
</evidence>
<proteinExistence type="inferred from homology"/>
<dbReference type="GO" id="GO:0005524">
    <property type="term" value="F:ATP binding"/>
    <property type="evidence" value="ECO:0007669"/>
    <property type="project" value="UniProtKB-UniRule"/>
</dbReference>
<dbReference type="InterPro" id="IPR000924">
    <property type="entry name" value="Glu/Gln-tRNA-synth"/>
</dbReference>
<keyword evidence="12" id="KW-1185">Reference proteome</keyword>
<evidence type="ECO:0000259" key="9">
    <source>
        <dbReference type="Pfam" id="PF00749"/>
    </source>
</evidence>
<feature type="short sequence motif" description="'HIGH' region" evidence="8">
    <location>
        <begin position="11"/>
        <end position="21"/>
    </location>
</feature>
<protein>
    <recommendedName>
        <fullName evidence="8">Glutamate--tRNA ligase</fullName>
        <ecNumber evidence="8">6.1.1.17</ecNumber>
    </recommendedName>
    <alternativeName>
        <fullName evidence="8">Glutamyl-tRNA synthetase</fullName>
        <shortName evidence="8">GluRS</shortName>
    </alternativeName>
</protein>
<dbReference type="InterPro" id="IPR020061">
    <property type="entry name" value="Glu_tRNA_lig_a-bdl"/>
</dbReference>
<gene>
    <name evidence="8" type="primary">gltX</name>
    <name evidence="11" type="ORF">SAMN05421540_10622</name>
</gene>
<dbReference type="InterPro" id="IPR020751">
    <property type="entry name" value="aa-tRNA-synth_I_codon-bd_sub2"/>
</dbReference>
<evidence type="ECO:0000256" key="6">
    <source>
        <dbReference type="ARBA" id="ARBA00022917"/>
    </source>
</evidence>
<keyword evidence="2 8" id="KW-0963">Cytoplasm</keyword>
<evidence type="ECO:0000256" key="2">
    <source>
        <dbReference type="ARBA" id="ARBA00022490"/>
    </source>
</evidence>
<comment type="subcellular location">
    <subcellularLocation>
        <location evidence="8">Cytoplasm</location>
    </subcellularLocation>
</comment>
<dbReference type="AlphaFoldDB" id="A0A1H4BFF9"/>
<dbReference type="Proteomes" id="UP000198820">
    <property type="component" value="Unassembled WGS sequence"/>
</dbReference>
<evidence type="ECO:0000256" key="7">
    <source>
        <dbReference type="ARBA" id="ARBA00023146"/>
    </source>
</evidence>
<dbReference type="InterPro" id="IPR020058">
    <property type="entry name" value="Glu/Gln-tRNA-synth_Ib_cat-dom"/>
</dbReference>
<dbReference type="EMBL" id="FNQF01000006">
    <property type="protein sequence ID" value="SEA46870.1"/>
    <property type="molecule type" value="Genomic_DNA"/>
</dbReference>
<accession>A0A1H4BFF9</accession>
<evidence type="ECO:0000313" key="12">
    <source>
        <dbReference type="Proteomes" id="UP000198820"/>
    </source>
</evidence>
<dbReference type="FunFam" id="3.40.50.620:FF:000127">
    <property type="entry name" value="Glutamate--tRNA ligase"/>
    <property type="match status" value="1"/>
</dbReference>
<organism evidence="11 12">
    <name type="scientific">Psychroflexus halocasei</name>
    <dbReference type="NCBI Taxonomy" id="908615"/>
    <lineage>
        <taxon>Bacteria</taxon>
        <taxon>Pseudomonadati</taxon>
        <taxon>Bacteroidota</taxon>
        <taxon>Flavobacteriia</taxon>
        <taxon>Flavobacteriales</taxon>
        <taxon>Flavobacteriaceae</taxon>
        <taxon>Psychroflexus</taxon>
    </lineage>
</organism>
<feature type="short sequence motif" description="'KMSKS' region" evidence="8">
    <location>
        <begin position="260"/>
        <end position="264"/>
    </location>
</feature>
<dbReference type="InterPro" id="IPR014729">
    <property type="entry name" value="Rossmann-like_a/b/a_fold"/>
</dbReference>
<dbReference type="Pfam" id="PF00749">
    <property type="entry name" value="tRNA-synt_1c"/>
    <property type="match status" value="1"/>
</dbReference>
<dbReference type="CDD" id="cd00808">
    <property type="entry name" value="GluRS_core"/>
    <property type="match status" value="1"/>
</dbReference>
<dbReference type="GO" id="GO:0004818">
    <property type="term" value="F:glutamate-tRNA ligase activity"/>
    <property type="evidence" value="ECO:0007669"/>
    <property type="project" value="UniProtKB-UniRule"/>
</dbReference>
<evidence type="ECO:0000256" key="5">
    <source>
        <dbReference type="ARBA" id="ARBA00022840"/>
    </source>
</evidence>
<comment type="catalytic activity">
    <reaction evidence="8">
        <text>tRNA(Glu) + L-glutamate + ATP = L-glutamyl-tRNA(Glu) + AMP + diphosphate</text>
        <dbReference type="Rhea" id="RHEA:23540"/>
        <dbReference type="Rhea" id="RHEA-COMP:9663"/>
        <dbReference type="Rhea" id="RHEA-COMP:9680"/>
        <dbReference type="ChEBI" id="CHEBI:29985"/>
        <dbReference type="ChEBI" id="CHEBI:30616"/>
        <dbReference type="ChEBI" id="CHEBI:33019"/>
        <dbReference type="ChEBI" id="CHEBI:78442"/>
        <dbReference type="ChEBI" id="CHEBI:78520"/>
        <dbReference type="ChEBI" id="CHEBI:456215"/>
        <dbReference type="EC" id="6.1.1.17"/>
    </reaction>
</comment>
<dbReference type="PANTHER" id="PTHR43311">
    <property type="entry name" value="GLUTAMATE--TRNA LIGASE"/>
    <property type="match status" value="1"/>
</dbReference>